<evidence type="ECO:0000313" key="10">
    <source>
        <dbReference type="Proteomes" id="UP000013378"/>
    </source>
</evidence>
<keyword evidence="4 7" id="KW-0812">Transmembrane</keyword>
<feature type="transmembrane region" description="Helical" evidence="7">
    <location>
        <begin position="38"/>
        <end position="58"/>
    </location>
</feature>
<feature type="transmembrane region" description="Helical" evidence="7">
    <location>
        <begin position="103"/>
        <end position="124"/>
    </location>
</feature>
<evidence type="ECO:0000256" key="4">
    <source>
        <dbReference type="ARBA" id="ARBA00022692"/>
    </source>
</evidence>
<reference evidence="9 10" key="1">
    <citation type="journal article" date="2015" name="Geomicrobiol. J.">
        <title>Caldisalinibacter kiritimatiensis gen. nov., sp. nov., a moderately thermohalophilic thiosulfate-reducing bacterium from a hypersaline microbial mat.</title>
        <authorList>
            <person name="Ben Hania W."/>
            <person name="Joseph M."/>
            <person name="Fiebig A."/>
            <person name="Bunk B."/>
            <person name="Klenk H.-P."/>
            <person name="Fardeau M.-L."/>
            <person name="Spring S."/>
        </authorList>
    </citation>
    <scope>NUCLEOTIDE SEQUENCE [LARGE SCALE GENOMIC DNA]</scope>
    <source>
        <strain evidence="9 10">L21-TH-D2</strain>
    </source>
</reference>
<dbReference type="PANTHER" id="PTHR23513">
    <property type="entry name" value="INTEGRAL MEMBRANE EFFLUX PROTEIN-RELATED"/>
    <property type="match status" value="1"/>
</dbReference>
<organism evidence="9 10">
    <name type="scientific">Caldisalinibacter kiritimatiensis</name>
    <dbReference type="NCBI Taxonomy" id="1304284"/>
    <lineage>
        <taxon>Bacteria</taxon>
        <taxon>Bacillati</taxon>
        <taxon>Bacillota</taxon>
        <taxon>Tissierellia</taxon>
        <taxon>Tissierellales</taxon>
        <taxon>Thermohalobacteraceae</taxon>
        <taxon>Caldisalinibacter</taxon>
    </lineage>
</organism>
<dbReference type="STRING" id="1304284.L21TH_1693"/>
<dbReference type="GO" id="GO:0005886">
    <property type="term" value="C:plasma membrane"/>
    <property type="evidence" value="ECO:0007669"/>
    <property type="project" value="UniProtKB-SubCell"/>
</dbReference>
<protein>
    <recommendedName>
        <fullName evidence="8">Major facilitator superfamily (MFS) profile domain-containing protein</fullName>
    </recommendedName>
</protein>
<evidence type="ECO:0000259" key="8">
    <source>
        <dbReference type="PROSITE" id="PS50850"/>
    </source>
</evidence>
<evidence type="ECO:0000256" key="7">
    <source>
        <dbReference type="SAM" id="Phobius"/>
    </source>
</evidence>
<dbReference type="PROSITE" id="PS50850">
    <property type="entry name" value="MFS"/>
    <property type="match status" value="1"/>
</dbReference>
<gene>
    <name evidence="9" type="ORF">L21TH_1693</name>
</gene>
<feature type="transmembrane region" description="Helical" evidence="7">
    <location>
        <begin position="15"/>
        <end position="32"/>
    </location>
</feature>
<dbReference type="GO" id="GO:0022857">
    <property type="term" value="F:transmembrane transporter activity"/>
    <property type="evidence" value="ECO:0007669"/>
    <property type="project" value="InterPro"/>
</dbReference>
<dbReference type="Pfam" id="PF07690">
    <property type="entry name" value="MFS_1"/>
    <property type="match status" value="1"/>
</dbReference>
<comment type="caution">
    <text evidence="9">The sequence shown here is derived from an EMBL/GenBank/DDBJ whole genome shotgun (WGS) entry which is preliminary data.</text>
</comment>
<evidence type="ECO:0000313" key="9">
    <source>
        <dbReference type="EMBL" id="EOD00219.1"/>
    </source>
</evidence>
<evidence type="ECO:0000256" key="1">
    <source>
        <dbReference type="ARBA" id="ARBA00004651"/>
    </source>
</evidence>
<dbReference type="EMBL" id="ARZA01000196">
    <property type="protein sequence ID" value="EOD00219.1"/>
    <property type="molecule type" value="Genomic_DNA"/>
</dbReference>
<keyword evidence="5 7" id="KW-1133">Transmembrane helix</keyword>
<sequence length="144" mass="16302">MLYTSLKDITPEKRFKVFIISAIISEVCYAFFPFFNHLIPMLILLLIAGFFNAIINIFLNSSVQLTVPQNMRGKVNSLLGTVLQGLTPIAMAVGGIIAEFIPIKIIIFSCFMITLLFFIPLAFIPSFKRFINYNPKTQTLEDIM</sequence>
<keyword evidence="3" id="KW-1003">Cell membrane</keyword>
<feature type="transmembrane region" description="Helical" evidence="7">
    <location>
        <begin position="78"/>
        <end position="97"/>
    </location>
</feature>
<keyword evidence="10" id="KW-1185">Reference proteome</keyword>
<evidence type="ECO:0000256" key="6">
    <source>
        <dbReference type="ARBA" id="ARBA00023136"/>
    </source>
</evidence>
<dbReference type="AlphaFoldDB" id="R1CU61"/>
<evidence type="ECO:0000256" key="5">
    <source>
        <dbReference type="ARBA" id="ARBA00022989"/>
    </source>
</evidence>
<dbReference type="Proteomes" id="UP000013378">
    <property type="component" value="Unassembled WGS sequence"/>
</dbReference>
<name>R1CU61_9FIRM</name>
<keyword evidence="2" id="KW-0813">Transport</keyword>
<evidence type="ECO:0000256" key="2">
    <source>
        <dbReference type="ARBA" id="ARBA00022448"/>
    </source>
</evidence>
<dbReference type="InterPro" id="IPR036259">
    <property type="entry name" value="MFS_trans_sf"/>
</dbReference>
<dbReference type="InterPro" id="IPR011701">
    <property type="entry name" value="MFS"/>
</dbReference>
<dbReference type="PANTHER" id="PTHR23513:SF6">
    <property type="entry name" value="MAJOR FACILITATOR SUPERFAMILY ASSOCIATED DOMAIN-CONTAINING PROTEIN"/>
    <property type="match status" value="1"/>
</dbReference>
<dbReference type="eggNOG" id="ENOG502ZMGR">
    <property type="taxonomic scope" value="Bacteria"/>
</dbReference>
<keyword evidence="6 7" id="KW-0472">Membrane</keyword>
<evidence type="ECO:0000256" key="3">
    <source>
        <dbReference type="ARBA" id="ARBA00022475"/>
    </source>
</evidence>
<dbReference type="InterPro" id="IPR020846">
    <property type="entry name" value="MFS_dom"/>
</dbReference>
<proteinExistence type="predicted"/>
<comment type="subcellular location">
    <subcellularLocation>
        <location evidence="1">Cell membrane</location>
        <topology evidence="1">Multi-pass membrane protein</topology>
    </subcellularLocation>
</comment>
<dbReference type="SUPFAM" id="SSF103473">
    <property type="entry name" value="MFS general substrate transporter"/>
    <property type="match status" value="1"/>
</dbReference>
<feature type="domain" description="Major facilitator superfamily (MFS) profile" evidence="8">
    <location>
        <begin position="1"/>
        <end position="144"/>
    </location>
</feature>
<dbReference type="Gene3D" id="1.20.1250.20">
    <property type="entry name" value="MFS general substrate transporter like domains"/>
    <property type="match status" value="1"/>
</dbReference>
<accession>R1CU61</accession>